<dbReference type="GO" id="GO:0016491">
    <property type="term" value="F:oxidoreductase activity"/>
    <property type="evidence" value="ECO:0007669"/>
    <property type="project" value="InterPro"/>
</dbReference>
<dbReference type="OrthoDB" id="9803192at2"/>
<dbReference type="SUPFAM" id="SSF63380">
    <property type="entry name" value="Riboflavin synthase domain-like"/>
    <property type="match status" value="1"/>
</dbReference>
<proteinExistence type="predicted"/>
<accession>A0A1B4V2W3</accession>
<dbReference type="InterPro" id="IPR009051">
    <property type="entry name" value="Helical_ferredxn"/>
</dbReference>
<dbReference type="AlphaFoldDB" id="A0A1B4V2W3"/>
<dbReference type="SUPFAM" id="SSF51971">
    <property type="entry name" value="Nucleotide-binding domain"/>
    <property type="match status" value="2"/>
</dbReference>
<feature type="domain" description="FAD-binding FR-type" evidence="2">
    <location>
        <begin position="843"/>
        <end position="951"/>
    </location>
</feature>
<dbReference type="EMBL" id="AP014936">
    <property type="protein sequence ID" value="BAU46802.1"/>
    <property type="molecule type" value="Genomic_DNA"/>
</dbReference>
<sequence length="1174" mass="129631">MSKAELKLANGFTFTQLQEIETLRKLDREFLARVRAQDAALHERLLRYRQSEQALGPIERSELLLALGPLLERMVVELFGVEDAVATLRAATLGHDPIFAFKKNVVLKRARRRLLKKDEFEPFAELDRWLTGALAAAKLDSPDRELATARYGLALLRDEKANADALEKLTRWCVRAMTSDEGGRATAGWVSLKLPHGIEHDHLVPFEPLPDDPAGRVEGPAGHMRRRDGFKLTDPRMSGREVQHQVNYCIYCHDHDGDFCSKGFPEKKGEPERGLKVNPLGVTLTGCPLEEKISEMHVMKRDGLGIAALAMITIDNPMCAATGHRICNDCMKACVYQKQDPVDIPQSETGILTDVLALPWGVEIYDLLIRWNPLRPRQWLPKPYNGLKALIIGMGPAGFTLAHHLLMEGFAVVGTEGLKIEPLPEEYVRLPVRNYGDLKEELDERVMAGFGGVAEYGITNRWDKNFLKLIYLSLSRRPYFQVYGGVRFGGTVTVEDAWAMGFDHVAIAVGAGLPQALPIPGSLAPGMRQANDFLMALQLTGAAKRASLANLQVRLPAVVIGGGLTGIDTATEAQAYYIAQVEKTLDRYDTLVAARGETVVRGRLDEESRLILDEFLEHGRAVRAERARAKAAGEAPDFLPLLKQWGGVTVAYRRGMTESPAYTRNHEEIVKAFEEGVMYAEGLAPVRAELDRFGHVAALVCQRQAKADTGAWRPTEEEVRLPARSIFVATGARPNVAYEFEHKGHFAKERGHYQTFEAKDDANVAVPVASHAKLPEFGPFTSYVHDGRRVSFVGDTHPVFHGSVVKAIASGKRIYPKIVETFGSRADAVGDDEEYDAFRAHIDAAFAVKVKRLRRLAKDVVELTVHAPQAALKFKPGQFFRLQNYETHSPFVDGTRLQTEALALSGAHVDPKAGDVSLIVVEQGASSRLISTLKPGDPVALMGPAGVRAKIPSAETVMIVGDRLGVAHLLATGPALRAAGNRVLYVGHFKTADQVFLREEIEQAADVVVWSVEEGPPVKPSRPDDHYSVGSAIEAIQRYADGALGPSPKRPPIPVEEVDRLMIVGSNRLVRAVRDAKHGLLAPRFCKAEHTVASVSTPMQCMLKGVCSQCLQWQIDPKTGHRTKAVFGCSWQDQPLDIVDLDNLDERLGQNRLQERLTDLWLEHLLDRNAVPRV</sequence>
<dbReference type="Pfam" id="PF07992">
    <property type="entry name" value="Pyr_redox_2"/>
    <property type="match status" value="1"/>
</dbReference>
<dbReference type="Gene3D" id="1.10.1060.10">
    <property type="entry name" value="Alpha-helical ferredoxin"/>
    <property type="match status" value="1"/>
</dbReference>
<protein>
    <submittedName>
        <fullName evidence="3">Pyridine nucleotide-disulfide oxidoreductase</fullName>
    </submittedName>
</protein>
<organism evidence="3 4">
    <name type="scientific">Sulfurifustis variabilis</name>
    <dbReference type="NCBI Taxonomy" id="1675686"/>
    <lineage>
        <taxon>Bacteria</taxon>
        <taxon>Pseudomonadati</taxon>
        <taxon>Pseudomonadota</taxon>
        <taxon>Gammaproteobacteria</taxon>
        <taxon>Acidiferrobacterales</taxon>
        <taxon>Acidiferrobacteraceae</taxon>
        <taxon>Sulfurifustis</taxon>
    </lineage>
</organism>
<dbReference type="InterPro" id="IPR017927">
    <property type="entry name" value="FAD-bd_FR_type"/>
</dbReference>
<dbReference type="InterPro" id="IPR050353">
    <property type="entry name" value="PyrK_electron_transfer"/>
</dbReference>
<evidence type="ECO:0000256" key="1">
    <source>
        <dbReference type="SAM" id="MobiDB-lite"/>
    </source>
</evidence>
<dbReference type="Gene3D" id="3.40.50.80">
    <property type="entry name" value="Nucleotide-binding domain of ferredoxin-NADP reductase (FNR) module"/>
    <property type="match status" value="1"/>
</dbReference>
<keyword evidence="4" id="KW-1185">Reference proteome</keyword>
<evidence type="ECO:0000313" key="4">
    <source>
        <dbReference type="Proteomes" id="UP000218899"/>
    </source>
</evidence>
<dbReference type="PRINTS" id="PR00368">
    <property type="entry name" value="FADPNR"/>
</dbReference>
<dbReference type="Gene3D" id="2.40.30.10">
    <property type="entry name" value="Translation factors"/>
    <property type="match status" value="1"/>
</dbReference>
<dbReference type="CDD" id="cd06192">
    <property type="entry name" value="DHOD_e_trans_like"/>
    <property type="match status" value="1"/>
</dbReference>
<dbReference type="GO" id="GO:0051536">
    <property type="term" value="F:iron-sulfur cluster binding"/>
    <property type="evidence" value="ECO:0007669"/>
    <property type="project" value="InterPro"/>
</dbReference>
<dbReference type="PANTHER" id="PTHR43513:SF3">
    <property type="entry name" value="DIHYDROOROTATE DEHYDROGENASE B (NAD(+)), ELECTRON TRANSFER SUBUNIT-RELATED"/>
    <property type="match status" value="1"/>
</dbReference>
<dbReference type="Gene3D" id="3.40.50.720">
    <property type="entry name" value="NAD(P)-binding Rossmann-like Domain"/>
    <property type="match status" value="1"/>
</dbReference>
<dbReference type="RefSeq" id="WP_096457557.1">
    <property type="nucleotide sequence ID" value="NZ_AP014936.1"/>
</dbReference>
<name>A0A1B4V2W3_9GAMM</name>
<dbReference type="InterPro" id="IPR039261">
    <property type="entry name" value="FNR_nucleotide-bd"/>
</dbReference>
<reference evidence="3 4" key="1">
    <citation type="submission" date="2015-08" db="EMBL/GenBank/DDBJ databases">
        <title>Complete genome sequence of Sulfurifustis variabilis.</title>
        <authorList>
            <person name="Miura A."/>
            <person name="Kojima H."/>
            <person name="Fukui M."/>
        </authorList>
    </citation>
    <scope>NUCLEOTIDE SEQUENCE [LARGE SCALE GENOMIC DNA]</scope>
    <source>
        <strain evidence="4">skN76</strain>
    </source>
</reference>
<gene>
    <name evidence="3" type="ORF">SVA_0220</name>
</gene>
<feature type="region of interest" description="Disordered" evidence="1">
    <location>
        <begin position="206"/>
        <end position="234"/>
    </location>
</feature>
<dbReference type="PROSITE" id="PS51384">
    <property type="entry name" value="FAD_FR"/>
    <property type="match status" value="1"/>
</dbReference>
<dbReference type="KEGG" id="sva:SVA_0220"/>
<dbReference type="InterPro" id="IPR017938">
    <property type="entry name" value="Riboflavin_synthase-like_b-brl"/>
</dbReference>
<dbReference type="Proteomes" id="UP000218899">
    <property type="component" value="Chromosome"/>
</dbReference>
<evidence type="ECO:0000259" key="2">
    <source>
        <dbReference type="PROSITE" id="PS51384"/>
    </source>
</evidence>
<evidence type="ECO:0000313" key="3">
    <source>
        <dbReference type="EMBL" id="BAU46802.1"/>
    </source>
</evidence>
<dbReference type="InterPro" id="IPR036188">
    <property type="entry name" value="FAD/NAD-bd_sf"/>
</dbReference>
<dbReference type="PANTHER" id="PTHR43513">
    <property type="entry name" value="DIHYDROOROTATE DEHYDROGENASE B (NAD(+)), ELECTRON TRANSFER SUBUNIT"/>
    <property type="match status" value="1"/>
</dbReference>
<dbReference type="InterPro" id="IPR023753">
    <property type="entry name" value="FAD/NAD-binding_dom"/>
</dbReference>
<dbReference type="Gene3D" id="3.50.50.60">
    <property type="entry name" value="FAD/NAD(P)-binding domain"/>
    <property type="match status" value="2"/>
</dbReference>